<dbReference type="AlphaFoldDB" id="A0A1V9ZP13"/>
<dbReference type="OrthoDB" id="79122at2759"/>
<feature type="transmembrane region" description="Helical" evidence="1">
    <location>
        <begin position="922"/>
        <end position="940"/>
    </location>
</feature>
<reference evidence="2 3" key="1">
    <citation type="journal article" date="2014" name="Genome Biol. Evol.">
        <title>The secreted proteins of Achlya hypogyna and Thraustotheca clavata identify the ancestral oomycete secretome and reveal gene acquisitions by horizontal gene transfer.</title>
        <authorList>
            <person name="Misner I."/>
            <person name="Blouin N."/>
            <person name="Leonard G."/>
            <person name="Richards T.A."/>
            <person name="Lane C.E."/>
        </authorList>
    </citation>
    <scope>NUCLEOTIDE SEQUENCE [LARGE SCALE GENOMIC DNA]</scope>
    <source>
        <strain evidence="2 3">ATCC 34112</strain>
    </source>
</reference>
<feature type="transmembrane region" description="Helical" evidence="1">
    <location>
        <begin position="800"/>
        <end position="822"/>
    </location>
</feature>
<evidence type="ECO:0000256" key="1">
    <source>
        <dbReference type="SAM" id="Phobius"/>
    </source>
</evidence>
<sequence length="1025" mass="114808">MPNCDLQRVLLLVGLQILSVGVAILGAVFFQAGDIQTNRSSDNNKFYILSGIPSVFLKSKKGTDAIPNDPFACLIAGLIPIRSFNKAWLFDLNRWIVVRLCCDTAKSFGNYMPLHSNIFCIKQTTGKTLTTSEKHQVQVATIRQPLTWWKRIMFALPAIASIIYMIISMESSSYYLKVSSLSLSNDLVWANFTMQTTHLFIAMWLNLQFPLMEIDANSPEQLVLDAPEVNLLHEQLDSSTMVLPGNRGIHVQNYQLPSVKAGIIGLRNTPASSIPWIMTPYCFVDFNQTWLLANSRKRQIRCKNYTLNGAVYMESVVRNIVWSDWMQCCGDAFTTGISTELLKTNSGSKWLNQTITAASTWLELNNEVNYWNSFGITGFKLQWQNYKTIGLINTYSVKNAYESSYSFTLEALNGSYRFASQTSFKMYWSLANDFAQLMHNGSGIAGKSLISTSSNYAFLNQSLQSTMILNATLIAPLNIGFDAVENALGPFGSIDSHFISVPAPVQTVVRSVLTTLHTALSSNRTYTDMYKNISISLDVWPVPMPWIEANFYTYGGSPLCDSIFDSAAVGVAEGLLSLFSFDLGCDKTSFYSHLHLNRETLVVASTLAQLTPSSNFTQICNHDPLDFTVCLEFLDETTAFTSLWIDYTTLSPVIKQAQLAIEQLNIELIQYATSVVATPLTIQSLPLLNPNDTTFDLYAWAMIYEWVINHRDVVHFVGDEGSFMLISERTAPITQGIYLSELSSTLTTYARSSNIFVTSVMMCVAFVVTVYIGVAHCVIERKNIFKLNRVGAFSWVGRPLVLVRSITAMCLLSTAQLDVVSIDGLFMLQSSSEVWYNIILAAGEVTWLVEVVNDVAMVLTREYTAYYATANSLLVWLITALLSFFIPAKYGAERNYSCYVAQVDYQIVCHSATIIIGHWNRMVLLILITVGCNVICYLFTRLWMKHNWESLPDQIYRWFTGTQAAKPIPNVPVRSLLLSGGATYLFSHSKWVDGNVYFLDRASAVINGILTVRRNNPSLCHQNTH</sequence>
<name>A0A1V9ZP13_9STRA</name>
<dbReference type="EMBL" id="JNBS01001785">
    <property type="protein sequence ID" value="OQR99716.1"/>
    <property type="molecule type" value="Genomic_DNA"/>
</dbReference>
<feature type="transmembrane region" description="Helical" evidence="1">
    <location>
        <begin position="148"/>
        <end position="167"/>
    </location>
</feature>
<protein>
    <submittedName>
        <fullName evidence="2">Uncharacterized protein</fullName>
    </submittedName>
</protein>
<proteinExistence type="predicted"/>
<feature type="transmembrane region" description="Helical" evidence="1">
    <location>
        <begin position="755"/>
        <end position="779"/>
    </location>
</feature>
<keyword evidence="1" id="KW-0812">Transmembrane</keyword>
<evidence type="ECO:0000313" key="3">
    <source>
        <dbReference type="Proteomes" id="UP000243217"/>
    </source>
</evidence>
<organism evidence="2 3">
    <name type="scientific">Thraustotheca clavata</name>
    <dbReference type="NCBI Taxonomy" id="74557"/>
    <lineage>
        <taxon>Eukaryota</taxon>
        <taxon>Sar</taxon>
        <taxon>Stramenopiles</taxon>
        <taxon>Oomycota</taxon>
        <taxon>Saprolegniomycetes</taxon>
        <taxon>Saprolegniales</taxon>
        <taxon>Achlyaceae</taxon>
        <taxon>Thraustotheca</taxon>
    </lineage>
</organism>
<keyword evidence="1" id="KW-0472">Membrane</keyword>
<accession>A0A1V9ZP13</accession>
<keyword evidence="3" id="KW-1185">Reference proteome</keyword>
<dbReference type="Proteomes" id="UP000243217">
    <property type="component" value="Unassembled WGS sequence"/>
</dbReference>
<comment type="caution">
    <text evidence="2">The sequence shown here is derived from an EMBL/GenBank/DDBJ whole genome shotgun (WGS) entry which is preliminary data.</text>
</comment>
<feature type="transmembrane region" description="Helical" evidence="1">
    <location>
        <begin position="9"/>
        <end position="30"/>
    </location>
</feature>
<gene>
    <name evidence="2" type="ORF">THRCLA_06413</name>
</gene>
<feature type="transmembrane region" description="Helical" evidence="1">
    <location>
        <begin position="865"/>
        <end position="886"/>
    </location>
</feature>
<evidence type="ECO:0000313" key="2">
    <source>
        <dbReference type="EMBL" id="OQR99716.1"/>
    </source>
</evidence>
<keyword evidence="1" id="KW-1133">Transmembrane helix</keyword>